<gene>
    <name evidence="9" type="ORF">ACFQZM_00720</name>
</gene>
<feature type="transmembrane region" description="Helical" evidence="7">
    <location>
        <begin position="116"/>
        <end position="139"/>
    </location>
</feature>
<evidence type="ECO:0000256" key="6">
    <source>
        <dbReference type="ARBA" id="ARBA00023136"/>
    </source>
</evidence>
<evidence type="ECO:0000256" key="4">
    <source>
        <dbReference type="ARBA" id="ARBA00022692"/>
    </source>
</evidence>
<dbReference type="PANTHER" id="PTHR43744">
    <property type="entry name" value="ABC TRANSPORTER PERMEASE PROTEIN MG189-RELATED-RELATED"/>
    <property type="match status" value="1"/>
</dbReference>
<evidence type="ECO:0000256" key="1">
    <source>
        <dbReference type="ARBA" id="ARBA00004651"/>
    </source>
</evidence>
<dbReference type="SUPFAM" id="SSF161098">
    <property type="entry name" value="MetI-like"/>
    <property type="match status" value="1"/>
</dbReference>
<proteinExistence type="inferred from homology"/>
<evidence type="ECO:0000313" key="10">
    <source>
        <dbReference type="Proteomes" id="UP001597063"/>
    </source>
</evidence>
<evidence type="ECO:0000256" key="2">
    <source>
        <dbReference type="ARBA" id="ARBA00022448"/>
    </source>
</evidence>
<evidence type="ECO:0000256" key="3">
    <source>
        <dbReference type="ARBA" id="ARBA00022475"/>
    </source>
</evidence>
<protein>
    <submittedName>
        <fullName evidence="9">Carbohydrate ABC transporter permease</fullName>
    </submittedName>
</protein>
<evidence type="ECO:0000259" key="8">
    <source>
        <dbReference type="PROSITE" id="PS50928"/>
    </source>
</evidence>
<dbReference type="InterPro" id="IPR000515">
    <property type="entry name" value="MetI-like"/>
</dbReference>
<feature type="transmembrane region" description="Helical" evidence="7">
    <location>
        <begin position="194"/>
        <end position="219"/>
    </location>
</feature>
<dbReference type="PANTHER" id="PTHR43744:SF12">
    <property type="entry name" value="ABC TRANSPORTER PERMEASE PROTEIN MG189-RELATED"/>
    <property type="match status" value="1"/>
</dbReference>
<dbReference type="Pfam" id="PF00528">
    <property type="entry name" value="BPD_transp_1"/>
    <property type="match status" value="1"/>
</dbReference>
<dbReference type="EMBL" id="JBHTGP010000001">
    <property type="protein sequence ID" value="MFD0683004.1"/>
    <property type="molecule type" value="Genomic_DNA"/>
</dbReference>
<comment type="similarity">
    <text evidence="7">Belongs to the binding-protein-dependent transport system permease family.</text>
</comment>
<evidence type="ECO:0000313" key="9">
    <source>
        <dbReference type="EMBL" id="MFD0683004.1"/>
    </source>
</evidence>
<sequence length="288" mass="30817">MSARDADGTVRRERAGAAGIARRAVLAVLGLVWLFPTYLIVANAVRPADDYDPSDAVKPPSSMGLFDNVSAAWDRTGVGGTLLSTLAYSVVSPALAVLLGALAGYAIVVLRLRHGFAWFVVIFAGTVVPFQMLLVPLFVGYSKVSLYDDHVGLVLVYTAISVPLAALVMRNFFGSVAVSIFEAARLDGASTFRIFWRIYLPLSSAALAAVFILEFTYVWNDLLFGLTLSQSESVRPVWAELSALTTDVYAGTPVPIALAAGLVVSLPTVVLFLATQRLFTRGLTLAQL</sequence>
<feature type="transmembrane region" description="Helical" evidence="7">
    <location>
        <begin position="86"/>
        <end position="109"/>
    </location>
</feature>
<evidence type="ECO:0000256" key="7">
    <source>
        <dbReference type="RuleBase" id="RU363032"/>
    </source>
</evidence>
<feature type="transmembrane region" description="Helical" evidence="7">
    <location>
        <begin position="254"/>
        <end position="274"/>
    </location>
</feature>
<keyword evidence="3" id="KW-1003">Cell membrane</keyword>
<dbReference type="CDD" id="cd06261">
    <property type="entry name" value="TM_PBP2"/>
    <property type="match status" value="1"/>
</dbReference>
<dbReference type="Proteomes" id="UP001597063">
    <property type="component" value="Unassembled WGS sequence"/>
</dbReference>
<dbReference type="PROSITE" id="PS50928">
    <property type="entry name" value="ABC_TM1"/>
    <property type="match status" value="1"/>
</dbReference>
<feature type="transmembrane region" description="Helical" evidence="7">
    <location>
        <begin position="151"/>
        <end position="173"/>
    </location>
</feature>
<accession>A0ABW2X9A6</accession>
<keyword evidence="2 7" id="KW-0813">Transport</keyword>
<dbReference type="InterPro" id="IPR035906">
    <property type="entry name" value="MetI-like_sf"/>
</dbReference>
<keyword evidence="10" id="KW-1185">Reference proteome</keyword>
<comment type="caution">
    <text evidence="9">The sequence shown here is derived from an EMBL/GenBank/DDBJ whole genome shotgun (WGS) entry which is preliminary data.</text>
</comment>
<dbReference type="Gene3D" id="1.10.3720.10">
    <property type="entry name" value="MetI-like"/>
    <property type="match status" value="1"/>
</dbReference>
<keyword evidence="4 7" id="KW-0812">Transmembrane</keyword>
<dbReference type="RefSeq" id="WP_131762962.1">
    <property type="nucleotide sequence ID" value="NZ_CAACUY010000276.1"/>
</dbReference>
<organism evidence="9 10">
    <name type="scientific">Actinomadura fibrosa</name>
    <dbReference type="NCBI Taxonomy" id="111802"/>
    <lineage>
        <taxon>Bacteria</taxon>
        <taxon>Bacillati</taxon>
        <taxon>Actinomycetota</taxon>
        <taxon>Actinomycetes</taxon>
        <taxon>Streptosporangiales</taxon>
        <taxon>Thermomonosporaceae</taxon>
        <taxon>Actinomadura</taxon>
    </lineage>
</organism>
<feature type="transmembrane region" description="Helical" evidence="7">
    <location>
        <begin position="20"/>
        <end position="41"/>
    </location>
</feature>
<evidence type="ECO:0000256" key="5">
    <source>
        <dbReference type="ARBA" id="ARBA00022989"/>
    </source>
</evidence>
<reference evidence="10" key="1">
    <citation type="journal article" date="2019" name="Int. J. Syst. Evol. Microbiol.">
        <title>The Global Catalogue of Microorganisms (GCM) 10K type strain sequencing project: providing services to taxonomists for standard genome sequencing and annotation.</title>
        <authorList>
            <consortium name="The Broad Institute Genomics Platform"/>
            <consortium name="The Broad Institute Genome Sequencing Center for Infectious Disease"/>
            <person name="Wu L."/>
            <person name="Ma J."/>
        </authorList>
    </citation>
    <scope>NUCLEOTIDE SEQUENCE [LARGE SCALE GENOMIC DNA]</scope>
    <source>
        <strain evidence="10">JCM 9371</strain>
    </source>
</reference>
<feature type="domain" description="ABC transmembrane type-1" evidence="8">
    <location>
        <begin position="82"/>
        <end position="275"/>
    </location>
</feature>
<keyword evidence="6 7" id="KW-0472">Membrane</keyword>
<name>A0ABW2X9A6_9ACTN</name>
<comment type="subcellular location">
    <subcellularLocation>
        <location evidence="1 7">Cell membrane</location>
        <topology evidence="1 7">Multi-pass membrane protein</topology>
    </subcellularLocation>
</comment>
<keyword evidence="5 7" id="KW-1133">Transmembrane helix</keyword>